<comment type="caution">
    <text evidence="2">The sequence shown here is derived from an EMBL/GenBank/DDBJ whole genome shotgun (WGS) entry which is preliminary data.</text>
</comment>
<evidence type="ECO:0000256" key="1">
    <source>
        <dbReference type="SAM" id="MobiDB-lite"/>
    </source>
</evidence>
<sequence length="69" mass="7392">MYDRTGAQSGSGGPLPNPVTGNCIKPRTIPTLIGDVEGGPRRDVFEQYERKIIVAIRIQADKGDIPGAQ</sequence>
<dbReference type="AlphaFoldDB" id="A0A645DUJ9"/>
<feature type="region of interest" description="Disordered" evidence="1">
    <location>
        <begin position="1"/>
        <end position="23"/>
    </location>
</feature>
<evidence type="ECO:0000313" key="2">
    <source>
        <dbReference type="EMBL" id="MPM92955.1"/>
    </source>
</evidence>
<proteinExistence type="predicted"/>
<accession>A0A645DUJ9</accession>
<organism evidence="2">
    <name type="scientific">bioreactor metagenome</name>
    <dbReference type="NCBI Taxonomy" id="1076179"/>
    <lineage>
        <taxon>unclassified sequences</taxon>
        <taxon>metagenomes</taxon>
        <taxon>ecological metagenomes</taxon>
    </lineage>
</organism>
<protein>
    <submittedName>
        <fullName evidence="2">Uncharacterized protein</fullName>
    </submittedName>
</protein>
<name>A0A645DUJ9_9ZZZZ</name>
<gene>
    <name evidence="2" type="ORF">SDC9_140091</name>
</gene>
<dbReference type="EMBL" id="VSSQ01039826">
    <property type="protein sequence ID" value="MPM92955.1"/>
    <property type="molecule type" value="Genomic_DNA"/>
</dbReference>
<reference evidence="2" key="1">
    <citation type="submission" date="2019-08" db="EMBL/GenBank/DDBJ databases">
        <authorList>
            <person name="Kucharzyk K."/>
            <person name="Murdoch R.W."/>
            <person name="Higgins S."/>
            <person name="Loffler F."/>
        </authorList>
    </citation>
    <scope>NUCLEOTIDE SEQUENCE</scope>
</reference>